<evidence type="ECO:0000256" key="2">
    <source>
        <dbReference type="ARBA" id="ARBA00022448"/>
    </source>
</evidence>
<evidence type="ECO:0000256" key="4">
    <source>
        <dbReference type="ARBA" id="ARBA00022967"/>
    </source>
</evidence>
<accession>A0ABS4G1A1</accession>
<evidence type="ECO:0000313" key="8">
    <source>
        <dbReference type="EMBL" id="MBP1918324.1"/>
    </source>
</evidence>
<organism evidence="8 9">
    <name type="scientific">Youngiibacter multivorans</name>
    <dbReference type="NCBI Taxonomy" id="937251"/>
    <lineage>
        <taxon>Bacteria</taxon>
        <taxon>Bacillati</taxon>
        <taxon>Bacillota</taxon>
        <taxon>Clostridia</taxon>
        <taxon>Eubacteriales</taxon>
        <taxon>Clostridiaceae</taxon>
        <taxon>Youngiibacter</taxon>
    </lineage>
</organism>
<evidence type="ECO:0000313" key="9">
    <source>
        <dbReference type="Proteomes" id="UP001519271"/>
    </source>
</evidence>
<dbReference type="InterPro" id="IPR003667">
    <property type="entry name" value="NqrDE/RnfAE"/>
</dbReference>
<evidence type="ECO:0000256" key="1">
    <source>
        <dbReference type="ARBA" id="ARBA00004127"/>
    </source>
</evidence>
<evidence type="ECO:0000256" key="5">
    <source>
        <dbReference type="ARBA" id="ARBA00022989"/>
    </source>
</evidence>
<dbReference type="RefSeq" id="WP_209458562.1">
    <property type="nucleotide sequence ID" value="NZ_JAGGKC010000004.1"/>
</dbReference>
<feature type="transmembrane region" description="Helical" evidence="7">
    <location>
        <begin position="133"/>
        <end position="151"/>
    </location>
</feature>
<feature type="transmembrane region" description="Helical" evidence="7">
    <location>
        <begin position="74"/>
        <end position="92"/>
    </location>
</feature>
<protein>
    <submittedName>
        <fullName evidence="8">Electron transport complex protein RnfA</fullName>
    </submittedName>
</protein>
<comment type="subcellular location">
    <subcellularLocation>
        <location evidence="1">Endomembrane system</location>
        <topology evidence="1">Multi-pass membrane protein</topology>
    </subcellularLocation>
</comment>
<evidence type="ECO:0000256" key="3">
    <source>
        <dbReference type="ARBA" id="ARBA00022692"/>
    </source>
</evidence>
<keyword evidence="2" id="KW-0813">Transport</keyword>
<keyword evidence="3 7" id="KW-0812">Transmembrane</keyword>
<reference evidence="8 9" key="1">
    <citation type="submission" date="2021-03" db="EMBL/GenBank/DDBJ databases">
        <title>Genomic Encyclopedia of Type Strains, Phase IV (KMG-IV): sequencing the most valuable type-strain genomes for metagenomic binning, comparative biology and taxonomic classification.</title>
        <authorList>
            <person name="Goeker M."/>
        </authorList>
    </citation>
    <scope>NUCLEOTIDE SEQUENCE [LARGE SCALE GENOMIC DNA]</scope>
    <source>
        <strain evidence="8 9">DSM 6139</strain>
    </source>
</reference>
<keyword evidence="4" id="KW-1278">Translocase</keyword>
<name>A0ABS4G1A1_9CLOT</name>
<proteinExistence type="predicted"/>
<gene>
    <name evidence="8" type="ORF">J2Z34_000796</name>
</gene>
<feature type="transmembrane region" description="Helical" evidence="7">
    <location>
        <begin position="6"/>
        <end position="23"/>
    </location>
</feature>
<dbReference type="Proteomes" id="UP001519271">
    <property type="component" value="Unassembled WGS sequence"/>
</dbReference>
<dbReference type="PANTHER" id="PTHR30335:SF0">
    <property type="entry name" value="ION-TRANSLOCATING OXIDOREDUCTASE COMPLEX SUBUNIT A"/>
    <property type="match status" value="1"/>
</dbReference>
<sequence length="191" mass="20093">MKDFIALLIGAMIINNVVLTKFVSMSQIKAAGGNFTTASRLGLAAMKVMAVSAILNFFVFKYVLEPLKLQSLDLIVYTLVVLLSILLVSNIIKKMKPEIYESVKASLPLLSVNSAIFYIAIDNAAQGLDLPAALAVSIGAPIGLFFAFAVFSSIIERLDYSENTGAFKGAPALLAAAGLAAMAIGGLAGIF</sequence>
<keyword evidence="9" id="KW-1185">Reference proteome</keyword>
<dbReference type="PANTHER" id="PTHR30335">
    <property type="entry name" value="INTEGRAL MEMBRANE PROTEIN OF SOXR-REDUCING COMPLEX"/>
    <property type="match status" value="1"/>
</dbReference>
<dbReference type="InterPro" id="IPR050133">
    <property type="entry name" value="NqrDE/RnfAE_oxidrdctase"/>
</dbReference>
<feature type="transmembrane region" description="Helical" evidence="7">
    <location>
        <begin position="172"/>
        <end position="190"/>
    </location>
</feature>
<dbReference type="PIRSF" id="PIRSF006102">
    <property type="entry name" value="NQR_DE"/>
    <property type="match status" value="1"/>
</dbReference>
<evidence type="ECO:0000256" key="7">
    <source>
        <dbReference type="SAM" id="Phobius"/>
    </source>
</evidence>
<comment type="caution">
    <text evidence="8">The sequence shown here is derived from an EMBL/GenBank/DDBJ whole genome shotgun (WGS) entry which is preliminary data.</text>
</comment>
<feature type="transmembrane region" description="Helical" evidence="7">
    <location>
        <begin position="104"/>
        <end position="121"/>
    </location>
</feature>
<keyword evidence="5 7" id="KW-1133">Transmembrane helix</keyword>
<feature type="transmembrane region" description="Helical" evidence="7">
    <location>
        <begin position="44"/>
        <end position="62"/>
    </location>
</feature>
<keyword evidence="6 7" id="KW-0472">Membrane</keyword>
<dbReference type="EMBL" id="JAGGKC010000004">
    <property type="protein sequence ID" value="MBP1918324.1"/>
    <property type="molecule type" value="Genomic_DNA"/>
</dbReference>
<evidence type="ECO:0000256" key="6">
    <source>
        <dbReference type="ARBA" id="ARBA00023136"/>
    </source>
</evidence>
<dbReference type="Pfam" id="PF02508">
    <property type="entry name" value="Rnf-Nqr"/>
    <property type="match status" value="1"/>
</dbReference>